<organism evidence="1 2">
    <name type="scientific">Suillus luteus UH-Slu-Lm8-n1</name>
    <dbReference type="NCBI Taxonomy" id="930992"/>
    <lineage>
        <taxon>Eukaryota</taxon>
        <taxon>Fungi</taxon>
        <taxon>Dikarya</taxon>
        <taxon>Basidiomycota</taxon>
        <taxon>Agaricomycotina</taxon>
        <taxon>Agaricomycetes</taxon>
        <taxon>Agaricomycetidae</taxon>
        <taxon>Boletales</taxon>
        <taxon>Suillineae</taxon>
        <taxon>Suillaceae</taxon>
        <taxon>Suillus</taxon>
    </lineage>
</organism>
<protein>
    <submittedName>
        <fullName evidence="1">Uncharacterized protein</fullName>
    </submittedName>
</protein>
<gene>
    <name evidence="1" type="ORF">CY34DRAFT_805624</name>
</gene>
<dbReference type="EMBL" id="KN835257">
    <property type="protein sequence ID" value="KIK41806.1"/>
    <property type="molecule type" value="Genomic_DNA"/>
</dbReference>
<dbReference type="OrthoDB" id="10276636at2759"/>
<dbReference type="AlphaFoldDB" id="A0A0D0AIU2"/>
<reference evidence="2" key="2">
    <citation type="submission" date="2015-01" db="EMBL/GenBank/DDBJ databases">
        <title>Evolutionary Origins and Diversification of the Mycorrhizal Mutualists.</title>
        <authorList>
            <consortium name="DOE Joint Genome Institute"/>
            <consortium name="Mycorrhizal Genomics Consortium"/>
            <person name="Kohler A."/>
            <person name="Kuo A."/>
            <person name="Nagy L.G."/>
            <person name="Floudas D."/>
            <person name="Copeland A."/>
            <person name="Barry K.W."/>
            <person name="Cichocki N."/>
            <person name="Veneault-Fourrey C."/>
            <person name="LaButti K."/>
            <person name="Lindquist E.A."/>
            <person name="Lipzen A."/>
            <person name="Lundell T."/>
            <person name="Morin E."/>
            <person name="Murat C."/>
            <person name="Riley R."/>
            <person name="Ohm R."/>
            <person name="Sun H."/>
            <person name="Tunlid A."/>
            <person name="Henrissat B."/>
            <person name="Grigoriev I.V."/>
            <person name="Hibbett D.S."/>
            <person name="Martin F."/>
        </authorList>
    </citation>
    <scope>NUCLEOTIDE SEQUENCE [LARGE SCALE GENOMIC DNA]</scope>
    <source>
        <strain evidence="2">UH-Slu-Lm8-n1</strain>
    </source>
</reference>
<reference evidence="1 2" key="1">
    <citation type="submission" date="2014-04" db="EMBL/GenBank/DDBJ databases">
        <authorList>
            <consortium name="DOE Joint Genome Institute"/>
            <person name="Kuo A."/>
            <person name="Ruytinx J."/>
            <person name="Rineau F."/>
            <person name="Colpaert J."/>
            <person name="Kohler A."/>
            <person name="Nagy L.G."/>
            <person name="Floudas D."/>
            <person name="Copeland A."/>
            <person name="Barry K.W."/>
            <person name="Cichocki N."/>
            <person name="Veneault-Fourrey C."/>
            <person name="LaButti K."/>
            <person name="Lindquist E.A."/>
            <person name="Lipzen A."/>
            <person name="Lundell T."/>
            <person name="Morin E."/>
            <person name="Murat C."/>
            <person name="Sun H."/>
            <person name="Tunlid A."/>
            <person name="Henrissat B."/>
            <person name="Grigoriev I.V."/>
            <person name="Hibbett D.S."/>
            <person name="Martin F."/>
            <person name="Nordberg H.P."/>
            <person name="Cantor M.N."/>
            <person name="Hua S.X."/>
        </authorList>
    </citation>
    <scope>NUCLEOTIDE SEQUENCE [LARGE SCALE GENOMIC DNA]</scope>
    <source>
        <strain evidence="1 2">UH-Slu-Lm8-n1</strain>
    </source>
</reference>
<keyword evidence="2" id="KW-1185">Reference proteome</keyword>
<sequence length="60" mass="7057">MSETVKCRQGILVHPRWKNQYDKEPINDGEEEILRASSCVRASLYFPPAWMVRLCRTFSL</sequence>
<evidence type="ECO:0000313" key="2">
    <source>
        <dbReference type="Proteomes" id="UP000054485"/>
    </source>
</evidence>
<evidence type="ECO:0000313" key="1">
    <source>
        <dbReference type="EMBL" id="KIK41806.1"/>
    </source>
</evidence>
<dbReference type="InParanoid" id="A0A0D0AIU2"/>
<proteinExistence type="predicted"/>
<dbReference type="Proteomes" id="UP000054485">
    <property type="component" value="Unassembled WGS sequence"/>
</dbReference>
<dbReference type="HOGENOM" id="CLU_3002291_0_0_1"/>
<name>A0A0D0AIU2_9AGAM</name>
<accession>A0A0D0AIU2</accession>